<keyword evidence="5" id="KW-0378">Hydrolase</keyword>
<dbReference type="InterPro" id="IPR008753">
    <property type="entry name" value="Peptidase_M13_N"/>
</dbReference>
<keyword evidence="4" id="KW-0479">Metal-binding</keyword>
<evidence type="ECO:0000256" key="2">
    <source>
        <dbReference type="ARBA" id="ARBA00007357"/>
    </source>
</evidence>
<dbReference type="InterPro" id="IPR000718">
    <property type="entry name" value="Peptidase_M13"/>
</dbReference>
<comment type="cofactor">
    <cofactor evidence="1">
        <name>Zn(2+)</name>
        <dbReference type="ChEBI" id="CHEBI:29105"/>
    </cofactor>
</comment>
<name>T1JUD4_TETUR</name>
<keyword evidence="6" id="KW-0862">Zinc</keyword>
<dbReference type="PROSITE" id="PS51885">
    <property type="entry name" value="NEPRILYSIN"/>
    <property type="match status" value="1"/>
</dbReference>
<keyword evidence="7" id="KW-0482">Metalloprotease</keyword>
<comment type="similarity">
    <text evidence="2">Belongs to the peptidase M13 family.</text>
</comment>
<dbReference type="InterPro" id="IPR042089">
    <property type="entry name" value="Peptidase_M13_dom_2"/>
</dbReference>
<protein>
    <recommendedName>
        <fullName evidence="12">Peptidase M13 C-terminal domain-containing protein</fullName>
    </recommendedName>
</protein>
<evidence type="ECO:0000259" key="8">
    <source>
        <dbReference type="Pfam" id="PF01431"/>
    </source>
</evidence>
<reference evidence="11" key="1">
    <citation type="submission" date="2011-08" db="EMBL/GenBank/DDBJ databases">
        <authorList>
            <person name="Rombauts S."/>
        </authorList>
    </citation>
    <scope>NUCLEOTIDE SEQUENCE</scope>
    <source>
        <strain evidence="11">London</strain>
    </source>
</reference>
<dbReference type="GO" id="GO:0004222">
    <property type="term" value="F:metalloendopeptidase activity"/>
    <property type="evidence" value="ECO:0007669"/>
    <property type="project" value="InterPro"/>
</dbReference>
<dbReference type="eggNOG" id="KOG3624">
    <property type="taxonomic scope" value="Eukaryota"/>
</dbReference>
<dbReference type="InterPro" id="IPR018497">
    <property type="entry name" value="Peptidase_M13_C"/>
</dbReference>
<evidence type="ECO:0000256" key="5">
    <source>
        <dbReference type="ARBA" id="ARBA00022801"/>
    </source>
</evidence>
<dbReference type="PANTHER" id="PTHR11733">
    <property type="entry name" value="ZINC METALLOPROTEASE FAMILY M13 NEPRILYSIN-RELATED"/>
    <property type="match status" value="1"/>
</dbReference>
<dbReference type="GO" id="GO:0005886">
    <property type="term" value="C:plasma membrane"/>
    <property type="evidence" value="ECO:0007669"/>
    <property type="project" value="TreeGrafter"/>
</dbReference>
<dbReference type="EnsemblMetazoa" id="tetur02g00510.1">
    <property type="protein sequence ID" value="tetur02g00510.1"/>
    <property type="gene ID" value="tetur02g00510"/>
</dbReference>
<dbReference type="GO" id="GO:0046872">
    <property type="term" value="F:metal ion binding"/>
    <property type="evidence" value="ECO:0007669"/>
    <property type="project" value="UniProtKB-KW"/>
</dbReference>
<feature type="domain" description="Peptidase M13 N-terminal" evidence="9">
    <location>
        <begin position="20"/>
        <end position="56"/>
    </location>
</feature>
<organism evidence="10 11">
    <name type="scientific">Tetranychus urticae</name>
    <name type="common">Two-spotted spider mite</name>
    <dbReference type="NCBI Taxonomy" id="32264"/>
    <lineage>
        <taxon>Eukaryota</taxon>
        <taxon>Metazoa</taxon>
        <taxon>Ecdysozoa</taxon>
        <taxon>Arthropoda</taxon>
        <taxon>Chelicerata</taxon>
        <taxon>Arachnida</taxon>
        <taxon>Acari</taxon>
        <taxon>Acariformes</taxon>
        <taxon>Trombidiformes</taxon>
        <taxon>Prostigmata</taxon>
        <taxon>Eleutherengona</taxon>
        <taxon>Raphignathae</taxon>
        <taxon>Tetranychoidea</taxon>
        <taxon>Tetranychidae</taxon>
        <taxon>Tetranychus</taxon>
    </lineage>
</organism>
<evidence type="ECO:0000256" key="3">
    <source>
        <dbReference type="ARBA" id="ARBA00022670"/>
    </source>
</evidence>
<dbReference type="Pfam" id="PF01431">
    <property type="entry name" value="Peptidase_M13"/>
    <property type="match status" value="1"/>
</dbReference>
<dbReference type="GO" id="GO:0016485">
    <property type="term" value="P:protein processing"/>
    <property type="evidence" value="ECO:0007669"/>
    <property type="project" value="TreeGrafter"/>
</dbReference>
<feature type="domain" description="Peptidase M13 C-terminal" evidence="8">
    <location>
        <begin position="114"/>
        <end position="177"/>
    </location>
</feature>
<dbReference type="Proteomes" id="UP000015104">
    <property type="component" value="Unassembled WGS sequence"/>
</dbReference>
<evidence type="ECO:0000256" key="1">
    <source>
        <dbReference type="ARBA" id="ARBA00001947"/>
    </source>
</evidence>
<keyword evidence="3" id="KW-0645">Protease</keyword>
<reference evidence="10" key="2">
    <citation type="submission" date="2015-06" db="UniProtKB">
        <authorList>
            <consortium name="EnsemblMetazoa"/>
        </authorList>
    </citation>
    <scope>IDENTIFICATION</scope>
</reference>
<dbReference type="Gene3D" id="3.40.390.10">
    <property type="entry name" value="Collagenase (Catalytic Domain)"/>
    <property type="match status" value="1"/>
</dbReference>
<sequence>MLEALEFEIILASLHYHLYIHKEFLTILDEVDWMDANTTQRAREKANAIVSYIGYPDELLNNSKVGELYTNVQRSYFTNVQNLRKWSTDFAFNKLRKPNLKGEWTKHARAAVVNAYYNALENSIEFPAGILQGSFFSKDRPNYLNFGAIGFVIGHEITHGFDDRGRQFDKDGNNKNW</sequence>
<evidence type="ECO:0000313" key="10">
    <source>
        <dbReference type="EnsemblMetazoa" id="tetur02g00510.1"/>
    </source>
</evidence>
<dbReference type="Gene3D" id="1.10.1380.10">
    <property type="entry name" value="Neutral endopeptidase , domain2"/>
    <property type="match status" value="1"/>
</dbReference>
<proteinExistence type="inferred from homology"/>
<dbReference type="PANTHER" id="PTHR11733:SF224">
    <property type="entry name" value="NEPRILYSIN-2"/>
    <property type="match status" value="1"/>
</dbReference>
<dbReference type="PRINTS" id="PR00786">
    <property type="entry name" value="NEPRILYSIN"/>
</dbReference>
<evidence type="ECO:0000259" key="9">
    <source>
        <dbReference type="Pfam" id="PF05649"/>
    </source>
</evidence>
<evidence type="ECO:0000256" key="6">
    <source>
        <dbReference type="ARBA" id="ARBA00022833"/>
    </source>
</evidence>
<accession>T1JUD4</accession>
<dbReference type="Pfam" id="PF05649">
    <property type="entry name" value="Peptidase_M13_N"/>
    <property type="match status" value="1"/>
</dbReference>
<keyword evidence="11" id="KW-1185">Reference proteome</keyword>
<dbReference type="EMBL" id="CAEY01000777">
    <property type="status" value="NOT_ANNOTATED_CDS"/>
    <property type="molecule type" value="Genomic_DNA"/>
</dbReference>
<evidence type="ECO:0000256" key="4">
    <source>
        <dbReference type="ARBA" id="ARBA00022723"/>
    </source>
</evidence>
<evidence type="ECO:0000313" key="11">
    <source>
        <dbReference type="Proteomes" id="UP000015104"/>
    </source>
</evidence>
<dbReference type="SUPFAM" id="SSF55486">
    <property type="entry name" value="Metalloproteases ('zincins'), catalytic domain"/>
    <property type="match status" value="1"/>
</dbReference>
<evidence type="ECO:0000256" key="7">
    <source>
        <dbReference type="ARBA" id="ARBA00023049"/>
    </source>
</evidence>
<dbReference type="InterPro" id="IPR024079">
    <property type="entry name" value="MetalloPept_cat_dom_sf"/>
</dbReference>
<dbReference type="AlphaFoldDB" id="T1JUD4"/>
<dbReference type="HOGENOM" id="CLU_1519770_0_0_1"/>
<evidence type="ECO:0008006" key="12">
    <source>
        <dbReference type="Google" id="ProtNLM"/>
    </source>
</evidence>